<keyword evidence="1 3" id="KW-0479">Metal-binding</keyword>
<reference evidence="4 5" key="1">
    <citation type="journal article" date="2015" name="Nature">
        <title>rRNA introns, odd ribosomes, and small enigmatic genomes across a large radiation of phyla.</title>
        <authorList>
            <person name="Brown C.T."/>
            <person name="Hug L.A."/>
            <person name="Thomas B.C."/>
            <person name="Sharon I."/>
            <person name="Castelle C.J."/>
            <person name="Singh A."/>
            <person name="Wilkins M.J."/>
            <person name="Williams K.H."/>
            <person name="Banfield J.F."/>
        </authorList>
    </citation>
    <scope>NUCLEOTIDE SEQUENCE [LARGE SCALE GENOMIC DNA]</scope>
</reference>
<dbReference type="InterPro" id="IPR001130">
    <property type="entry name" value="TatD-like"/>
</dbReference>
<dbReference type="PANTHER" id="PTHR46124:SF2">
    <property type="entry name" value="D-AMINOACYL-TRNA DEACYLASE"/>
    <property type="match status" value="1"/>
</dbReference>
<dbReference type="Gene3D" id="3.20.20.140">
    <property type="entry name" value="Metal-dependent hydrolases"/>
    <property type="match status" value="1"/>
</dbReference>
<dbReference type="CDD" id="cd01310">
    <property type="entry name" value="TatD_DNAse"/>
    <property type="match status" value="1"/>
</dbReference>
<feature type="binding site" evidence="3">
    <location>
        <position position="179"/>
    </location>
    <ligand>
        <name>a divalent metal cation</name>
        <dbReference type="ChEBI" id="CHEBI:60240"/>
        <label>2</label>
    </ligand>
</feature>
<dbReference type="PANTHER" id="PTHR46124">
    <property type="entry name" value="D-AMINOACYL-TRNA DEACYLASE"/>
    <property type="match status" value="1"/>
</dbReference>
<feature type="binding site" evidence="3">
    <location>
        <position position="11"/>
    </location>
    <ligand>
        <name>a divalent metal cation</name>
        <dbReference type="ChEBI" id="CHEBI:60240"/>
        <label>1</label>
    </ligand>
</feature>
<gene>
    <name evidence="4" type="ORF">UU50_C0002G0025</name>
</gene>
<protein>
    <submittedName>
        <fullName evidence="4">TatD family hydrolase</fullName>
    </submittedName>
</protein>
<dbReference type="PATRIC" id="fig|1618983.3.peg.96"/>
<dbReference type="Pfam" id="PF01026">
    <property type="entry name" value="TatD_DNase"/>
    <property type="match status" value="1"/>
</dbReference>
<dbReference type="FunFam" id="3.20.20.140:FF:000005">
    <property type="entry name" value="TatD family hydrolase"/>
    <property type="match status" value="1"/>
</dbReference>
<organism evidence="4 5">
    <name type="scientific">Candidatus Uhrbacteria bacterium GW2011_GWC1_41_20</name>
    <dbReference type="NCBI Taxonomy" id="1618983"/>
    <lineage>
        <taxon>Bacteria</taxon>
        <taxon>Candidatus Uhriibacteriota</taxon>
    </lineage>
</organism>
<dbReference type="PROSITE" id="PS01137">
    <property type="entry name" value="TATD_1"/>
    <property type="match status" value="1"/>
</dbReference>
<feature type="binding site" evidence="3">
    <location>
        <position position="109"/>
    </location>
    <ligand>
        <name>a divalent metal cation</name>
        <dbReference type="ChEBI" id="CHEBI:60240"/>
        <label>1</label>
    </ligand>
</feature>
<dbReference type="GO" id="GO:0004536">
    <property type="term" value="F:DNA nuclease activity"/>
    <property type="evidence" value="ECO:0007669"/>
    <property type="project" value="InterPro"/>
</dbReference>
<dbReference type="GO" id="GO:0016788">
    <property type="term" value="F:hydrolase activity, acting on ester bonds"/>
    <property type="evidence" value="ECO:0007669"/>
    <property type="project" value="InterPro"/>
</dbReference>
<dbReference type="PIRSF" id="PIRSF005902">
    <property type="entry name" value="DNase_TatD"/>
    <property type="match status" value="1"/>
</dbReference>
<dbReference type="EMBL" id="LCAW01000002">
    <property type="protein sequence ID" value="KKR99843.1"/>
    <property type="molecule type" value="Genomic_DNA"/>
</dbReference>
<feature type="binding site" evidence="3">
    <location>
        <position position="151"/>
    </location>
    <ligand>
        <name>a divalent metal cation</name>
        <dbReference type="ChEBI" id="CHEBI:60240"/>
        <label>2</label>
    </ligand>
</feature>
<evidence type="ECO:0000256" key="1">
    <source>
        <dbReference type="ARBA" id="ARBA00022723"/>
    </source>
</evidence>
<evidence type="ECO:0000256" key="2">
    <source>
        <dbReference type="ARBA" id="ARBA00022801"/>
    </source>
</evidence>
<dbReference type="InterPro" id="IPR015991">
    <property type="entry name" value="TatD/YcfH-like"/>
</dbReference>
<feature type="binding site" evidence="3">
    <location>
        <position position="9"/>
    </location>
    <ligand>
        <name>a divalent metal cation</name>
        <dbReference type="ChEBI" id="CHEBI:60240"/>
        <label>1</label>
    </ligand>
</feature>
<sequence>MNLKLIDTHCHVNFSAYKDDMDAVIGRSLDEGIGMIIVGTQSDTSRRAVEVAEKYDGVWASIGLHPSHLHKQEFHDVGEFDSVKTRTEFFDPEFYRQLASHPKVMAIGEFGLDYYHLPPDIDEAQVHKDQINATNLQIDLATEFNKPIIVHSRDAHDDQFEILRLAVEAGKLPRRGVVHCFTGTLKDAQRYIDLGFMISFTGILTFSKELQVIARELPIESIMVETDAPYLSPVPHRGKRNEPSYVKFIAQTLADVKGLSYKQVAEQTTANAIKFFGLDI</sequence>
<name>A0A0G0VGB4_9BACT</name>
<dbReference type="Proteomes" id="UP000033930">
    <property type="component" value="Unassembled WGS sequence"/>
</dbReference>
<evidence type="ECO:0000313" key="4">
    <source>
        <dbReference type="EMBL" id="KKR99843.1"/>
    </source>
</evidence>
<dbReference type="NCBIfam" id="TIGR00010">
    <property type="entry name" value="YchF/TatD family DNA exonuclease"/>
    <property type="match status" value="1"/>
</dbReference>
<evidence type="ECO:0000313" key="5">
    <source>
        <dbReference type="Proteomes" id="UP000033930"/>
    </source>
</evidence>
<dbReference type="AlphaFoldDB" id="A0A0G0VGB4"/>
<dbReference type="InterPro" id="IPR032466">
    <property type="entry name" value="Metal_Hydrolase"/>
</dbReference>
<accession>A0A0G0VGB4</accession>
<keyword evidence="2 4" id="KW-0378">Hydrolase</keyword>
<comment type="caution">
    <text evidence="4">The sequence shown here is derived from an EMBL/GenBank/DDBJ whole genome shotgun (WGS) entry which is preliminary data.</text>
</comment>
<evidence type="ECO:0000256" key="3">
    <source>
        <dbReference type="PIRSR" id="PIRSR005902-1"/>
    </source>
</evidence>
<dbReference type="SUPFAM" id="SSF51556">
    <property type="entry name" value="Metallo-dependent hydrolases"/>
    <property type="match status" value="1"/>
</dbReference>
<proteinExistence type="predicted"/>
<dbReference type="PROSITE" id="PS01090">
    <property type="entry name" value="TATD_2"/>
    <property type="match status" value="1"/>
</dbReference>
<feature type="binding site" evidence="3">
    <location>
        <position position="227"/>
    </location>
    <ligand>
        <name>a divalent metal cation</name>
        <dbReference type="ChEBI" id="CHEBI:60240"/>
        <label>1</label>
    </ligand>
</feature>
<dbReference type="GO" id="GO:0046872">
    <property type="term" value="F:metal ion binding"/>
    <property type="evidence" value="ECO:0007669"/>
    <property type="project" value="UniProtKB-KW"/>
</dbReference>
<dbReference type="InterPro" id="IPR018228">
    <property type="entry name" value="DNase_TatD-rel_CS"/>
</dbReference>